<organism evidence="2 3">
    <name type="scientific">Phyllobacterium leguminum</name>
    <dbReference type="NCBI Taxonomy" id="314237"/>
    <lineage>
        <taxon>Bacteria</taxon>
        <taxon>Pseudomonadati</taxon>
        <taxon>Pseudomonadota</taxon>
        <taxon>Alphaproteobacteria</taxon>
        <taxon>Hyphomicrobiales</taxon>
        <taxon>Phyllobacteriaceae</taxon>
        <taxon>Phyllobacterium</taxon>
    </lineage>
</organism>
<evidence type="ECO:0000313" key="2">
    <source>
        <dbReference type="EMBL" id="PYE86836.1"/>
    </source>
</evidence>
<dbReference type="InterPro" id="IPR029058">
    <property type="entry name" value="AB_hydrolase_fold"/>
</dbReference>
<comment type="caution">
    <text evidence="2">The sequence shown here is derived from an EMBL/GenBank/DDBJ whole genome shotgun (WGS) entry which is preliminary data.</text>
</comment>
<evidence type="ECO:0000313" key="3">
    <source>
        <dbReference type="Proteomes" id="UP000247454"/>
    </source>
</evidence>
<reference evidence="2 3" key="1">
    <citation type="submission" date="2018-06" db="EMBL/GenBank/DDBJ databases">
        <title>Genomic Encyclopedia of Type Strains, Phase III (KMG-III): the genomes of soil and plant-associated and newly described type strains.</title>
        <authorList>
            <person name="Whitman W."/>
        </authorList>
    </citation>
    <scope>NUCLEOTIDE SEQUENCE [LARGE SCALE GENOMIC DNA]</scope>
    <source>
        <strain evidence="2 3">ORS 1419</strain>
    </source>
</reference>
<keyword evidence="3" id="KW-1185">Reference proteome</keyword>
<gene>
    <name evidence="2" type="ORF">C7477_11965</name>
</gene>
<proteinExistence type="predicted"/>
<feature type="domain" description="Bacterial virulence" evidence="1">
    <location>
        <begin position="271"/>
        <end position="457"/>
    </location>
</feature>
<dbReference type="InterPro" id="IPR011225">
    <property type="entry name" value="IV_sec_VirJ"/>
</dbReference>
<dbReference type="Proteomes" id="UP000247454">
    <property type="component" value="Unassembled WGS sequence"/>
</dbReference>
<dbReference type="RefSeq" id="WP_110753537.1">
    <property type="nucleotide sequence ID" value="NZ_QJTF01000019.1"/>
</dbReference>
<evidence type="ECO:0000259" key="1">
    <source>
        <dbReference type="Pfam" id="PF06057"/>
    </source>
</evidence>
<protein>
    <submittedName>
        <fullName evidence="2">Type IV secretory pathway VirJ component</fullName>
    </submittedName>
</protein>
<accession>A0A318T1Z7</accession>
<dbReference type="SUPFAM" id="SSF53474">
    <property type="entry name" value="alpha/beta-Hydrolases"/>
    <property type="match status" value="2"/>
</dbReference>
<dbReference type="PIRSF" id="PIRSF029063">
    <property type="entry name" value="IV_sec_VirJ"/>
    <property type="match status" value="1"/>
</dbReference>
<dbReference type="Pfam" id="PF06057">
    <property type="entry name" value="VirJ"/>
    <property type="match status" value="1"/>
</dbReference>
<dbReference type="Gene3D" id="3.40.50.1820">
    <property type="entry name" value="alpha/beta hydrolase"/>
    <property type="match status" value="2"/>
</dbReference>
<dbReference type="AlphaFoldDB" id="A0A318T1Z7"/>
<dbReference type="EMBL" id="QJTF01000019">
    <property type="protein sequence ID" value="PYE86836.1"/>
    <property type="molecule type" value="Genomic_DNA"/>
</dbReference>
<name>A0A318T1Z7_9HYPH</name>
<dbReference type="OrthoDB" id="9807916at2"/>
<dbReference type="InterPro" id="IPR010333">
    <property type="entry name" value="VirJ"/>
</dbReference>
<sequence length="468" mass="49482">MNKRSLLIIPAVALALAIAAAGFWNSATLSRYWARFTGTDIVTHVSAERLKDIPVLMPADIPTGLTVLVSDAGGMNNRERAFANALLARGLIVLPVDLNKWRTELNKGDGECIYLNSDFEGISKEAQRALDLGGYFHPVITGIGQGATLAYAAAADAPDATLAGAVGLDPADALQTRVPSCEGAKATAAPSGGFAYALNATLPTPVTLISQAGPANDPAEARKNHIAVLQKAEDPTVRLNMAADAVAAMAAKDAATAELPITDLPAKGKADYVAVFFSGDGGWRDIDESIGEWLSNHGVHVVGVDSLRYFWTERTPQEIAEDTDAILKKADPSGKLPIAIFGYSFGADTFPFAWQYLDPAIQNRTRMIALLGASTTTKFQVSIGGWLGMDGTHKTAPSIAALPLDRVVCVYGEEEDDTVCTEPTLSAMEKMKMPGGHHFNNDYETIAEALLQKLQNQAAGQAGDASGK</sequence>